<evidence type="ECO:0000256" key="10">
    <source>
        <dbReference type="ARBA" id="ARBA00066503"/>
    </source>
</evidence>
<evidence type="ECO:0000256" key="3">
    <source>
        <dbReference type="ARBA" id="ARBA00011245"/>
    </source>
</evidence>
<comment type="pathway">
    <text evidence="2 13">tRNA modification; tRNA-queuosine biosynthesis.</text>
</comment>
<keyword evidence="15" id="KW-1185">Reference proteome</keyword>
<dbReference type="SUPFAM" id="SSF111337">
    <property type="entry name" value="QueA-like"/>
    <property type="match status" value="1"/>
</dbReference>
<dbReference type="FunFam" id="2.40.10.240:FF:000002">
    <property type="entry name" value="S-adenosylmethionine:tRNA ribosyltransferase-isomerase"/>
    <property type="match status" value="1"/>
</dbReference>
<dbReference type="PANTHER" id="PTHR30307">
    <property type="entry name" value="S-ADENOSYLMETHIONINE:TRNA RIBOSYLTRANSFERASE-ISOMERASE"/>
    <property type="match status" value="1"/>
</dbReference>
<dbReference type="Proteomes" id="UP000035268">
    <property type="component" value="Chromosome"/>
</dbReference>
<dbReference type="GO" id="GO:0008616">
    <property type="term" value="P:tRNA queuosine(34) biosynthetic process"/>
    <property type="evidence" value="ECO:0007669"/>
    <property type="project" value="UniProtKB-UniRule"/>
</dbReference>
<dbReference type="InterPro" id="IPR042119">
    <property type="entry name" value="QueA_dom2"/>
</dbReference>
<dbReference type="GO" id="GO:0051075">
    <property type="term" value="F:S-adenosylmethionine:tRNA ribosyltransferase-isomerase activity"/>
    <property type="evidence" value="ECO:0007669"/>
    <property type="project" value="UniProtKB-EC"/>
</dbReference>
<dbReference type="EC" id="2.4.99.17" evidence="10 13"/>
<sequence>MKSHDSTPDPGRLEAYDYDLPRERIAQHPSPVRHESRMMEVRRDRDEFRHRRVSDLPDLLEAGDLLVFNDTRVIPARIFGHKKTGGQVELLLLEEQPSGEWEALLKCSRRPAAGEDVECCGGELRAAVLEHGERGRVRLRLRHRRPLMEILEEYGLPPLPPYIDRSDASSEQVRQDRARYQTVYAAEPGAVAAPTAGLHFSPELLDRLEARGVQRAMVTLHVGLGTFRPVTESRIERHRMDEERYRIPAQTRAMIAAARNAQRRVIAVGSTVVRTLESEADRLDPGPEGSAGGDLEGRSGLFIYPPYPFRSIDAILTNFHLPRSTLLMMMAAFAGRERILSAYREAVREQYRFYSYGDCMLIL</sequence>
<reference evidence="14 15" key="2">
    <citation type="journal article" date="2016" name="ISME J.">
        <title>Characterization of the first cultured representative of Verrucomicrobia subdivision 5 indicates the proposal of a novel phylum.</title>
        <authorList>
            <person name="Spring S."/>
            <person name="Bunk B."/>
            <person name="Sproer C."/>
            <person name="Schumann P."/>
            <person name="Rohde M."/>
            <person name="Tindall B.J."/>
            <person name="Klenk H.P."/>
        </authorList>
    </citation>
    <scope>NUCLEOTIDE SEQUENCE [LARGE SCALE GENOMIC DNA]</scope>
    <source>
        <strain evidence="14 15">L21-Fru-AB</strain>
    </source>
</reference>
<dbReference type="GO" id="GO:0005737">
    <property type="term" value="C:cytoplasm"/>
    <property type="evidence" value="ECO:0007669"/>
    <property type="project" value="UniProtKB-SubCell"/>
</dbReference>
<dbReference type="PANTHER" id="PTHR30307:SF0">
    <property type="entry name" value="S-ADENOSYLMETHIONINE:TRNA RIBOSYLTRANSFERASE-ISOMERASE"/>
    <property type="match status" value="1"/>
</dbReference>
<evidence type="ECO:0000256" key="9">
    <source>
        <dbReference type="ARBA" id="ARBA00061210"/>
    </source>
</evidence>
<keyword evidence="7 13" id="KW-0671">Queuosine biosynthesis</keyword>
<keyword evidence="14" id="KW-0328">Glycosyltransferase</keyword>
<dbReference type="RefSeq" id="WP_052881668.1">
    <property type="nucleotide sequence ID" value="NZ_CP010904.1"/>
</dbReference>
<evidence type="ECO:0000256" key="1">
    <source>
        <dbReference type="ARBA" id="ARBA00004496"/>
    </source>
</evidence>
<dbReference type="InterPro" id="IPR036100">
    <property type="entry name" value="QueA_sf"/>
</dbReference>
<dbReference type="EMBL" id="CP010904">
    <property type="protein sequence ID" value="AKJ64317.1"/>
    <property type="molecule type" value="Genomic_DNA"/>
</dbReference>
<dbReference type="Gene3D" id="2.40.10.240">
    <property type="entry name" value="QueA-like"/>
    <property type="match status" value="1"/>
</dbReference>
<evidence type="ECO:0000256" key="2">
    <source>
        <dbReference type="ARBA" id="ARBA00004691"/>
    </source>
</evidence>
<evidence type="ECO:0000256" key="6">
    <source>
        <dbReference type="ARBA" id="ARBA00022691"/>
    </source>
</evidence>
<evidence type="ECO:0000313" key="15">
    <source>
        <dbReference type="Proteomes" id="UP000035268"/>
    </source>
</evidence>
<dbReference type="AlphaFoldDB" id="A0A0G3EG15"/>
<dbReference type="NCBIfam" id="TIGR00113">
    <property type="entry name" value="queA"/>
    <property type="match status" value="1"/>
</dbReference>
<evidence type="ECO:0000256" key="11">
    <source>
        <dbReference type="ARBA" id="ARBA00069325"/>
    </source>
</evidence>
<evidence type="ECO:0000256" key="8">
    <source>
        <dbReference type="ARBA" id="ARBA00052751"/>
    </source>
</evidence>
<dbReference type="Gene3D" id="3.40.1780.10">
    <property type="entry name" value="QueA-like"/>
    <property type="match status" value="1"/>
</dbReference>
<organism evidence="14 15">
    <name type="scientific">Kiritimatiella glycovorans</name>
    <dbReference type="NCBI Taxonomy" id="1307763"/>
    <lineage>
        <taxon>Bacteria</taxon>
        <taxon>Pseudomonadati</taxon>
        <taxon>Kiritimatiellota</taxon>
        <taxon>Kiritimatiellia</taxon>
        <taxon>Kiritimatiellales</taxon>
        <taxon>Kiritimatiellaceae</taxon>
        <taxon>Kiritimatiella</taxon>
    </lineage>
</organism>
<keyword evidence="14" id="KW-0413">Isomerase</keyword>
<protein>
    <recommendedName>
        <fullName evidence="11 13">S-adenosylmethionine:tRNA ribosyltransferase-isomerase</fullName>
        <ecNumber evidence="10 13">2.4.99.17</ecNumber>
    </recommendedName>
    <alternativeName>
        <fullName evidence="12 13">Queuosine biosynthesis protein QueA</fullName>
    </alternativeName>
</protein>
<dbReference type="PATRIC" id="fig|1609981.3.peg.1111"/>
<keyword evidence="6 13" id="KW-0949">S-adenosyl-L-methionine</keyword>
<dbReference type="STRING" id="1307763.L21SP4_01063"/>
<comment type="similarity">
    <text evidence="9 13">Belongs to the QueA family.</text>
</comment>
<name>A0A0G3EG15_9BACT</name>
<dbReference type="OrthoDB" id="9805933at2"/>
<evidence type="ECO:0000313" key="14">
    <source>
        <dbReference type="EMBL" id="AKJ64317.1"/>
    </source>
</evidence>
<comment type="subunit">
    <text evidence="3 13">Monomer.</text>
</comment>
<dbReference type="NCBIfam" id="NF001140">
    <property type="entry name" value="PRK00147.1"/>
    <property type="match status" value="1"/>
</dbReference>
<evidence type="ECO:0000256" key="4">
    <source>
        <dbReference type="ARBA" id="ARBA00022490"/>
    </source>
</evidence>
<comment type="function">
    <text evidence="13">Transfers and isomerizes the ribose moiety from AdoMet to the 7-aminomethyl group of 7-deazaguanine (preQ1-tRNA) to give epoxyqueuosine (oQ-tRNA).</text>
</comment>
<comment type="catalytic activity">
    <reaction evidence="8 13">
        <text>7-aminomethyl-7-carbaguanosine(34) in tRNA + S-adenosyl-L-methionine = epoxyqueuosine(34) in tRNA + adenine + L-methionine + 2 H(+)</text>
        <dbReference type="Rhea" id="RHEA:32155"/>
        <dbReference type="Rhea" id="RHEA-COMP:10342"/>
        <dbReference type="Rhea" id="RHEA-COMP:18582"/>
        <dbReference type="ChEBI" id="CHEBI:15378"/>
        <dbReference type="ChEBI" id="CHEBI:16708"/>
        <dbReference type="ChEBI" id="CHEBI:57844"/>
        <dbReference type="ChEBI" id="CHEBI:59789"/>
        <dbReference type="ChEBI" id="CHEBI:82833"/>
        <dbReference type="ChEBI" id="CHEBI:194443"/>
        <dbReference type="EC" id="2.4.99.17"/>
    </reaction>
</comment>
<evidence type="ECO:0000256" key="5">
    <source>
        <dbReference type="ARBA" id="ARBA00022679"/>
    </source>
</evidence>
<comment type="subcellular location">
    <subcellularLocation>
        <location evidence="1 13">Cytoplasm</location>
    </subcellularLocation>
</comment>
<evidence type="ECO:0000256" key="7">
    <source>
        <dbReference type="ARBA" id="ARBA00022785"/>
    </source>
</evidence>
<dbReference type="UniPathway" id="UPA00392"/>
<keyword evidence="4 13" id="KW-0963">Cytoplasm</keyword>
<dbReference type="FunFam" id="3.40.1780.10:FF:000001">
    <property type="entry name" value="S-adenosylmethionine:tRNA ribosyltransferase-isomerase"/>
    <property type="match status" value="1"/>
</dbReference>
<dbReference type="InterPro" id="IPR003699">
    <property type="entry name" value="QueA"/>
</dbReference>
<dbReference type="InterPro" id="IPR042118">
    <property type="entry name" value="QueA_dom1"/>
</dbReference>
<gene>
    <name evidence="13 14" type="primary">queA</name>
    <name evidence="14" type="ORF">L21SP4_01063</name>
</gene>
<dbReference type="Pfam" id="PF02547">
    <property type="entry name" value="Queuosine_synth"/>
    <property type="match status" value="1"/>
</dbReference>
<accession>A0A0G3EG15</accession>
<evidence type="ECO:0000256" key="12">
    <source>
        <dbReference type="ARBA" id="ARBA00076160"/>
    </source>
</evidence>
<proteinExistence type="inferred from homology"/>
<keyword evidence="5 13" id="KW-0808">Transferase</keyword>
<dbReference type="KEGG" id="vbl:L21SP4_01063"/>
<evidence type="ECO:0000256" key="13">
    <source>
        <dbReference type="HAMAP-Rule" id="MF_00113"/>
    </source>
</evidence>
<reference evidence="15" key="1">
    <citation type="submission" date="2015-02" db="EMBL/GenBank/DDBJ databases">
        <title>Description and complete genome sequence of the first cultured representative of the subdivision 5 of the Verrucomicrobia phylum.</title>
        <authorList>
            <person name="Spring S."/>
            <person name="Bunk B."/>
            <person name="Sproer C."/>
            <person name="Klenk H.-P."/>
        </authorList>
    </citation>
    <scope>NUCLEOTIDE SEQUENCE [LARGE SCALE GENOMIC DNA]</scope>
    <source>
        <strain evidence="15">L21-Fru-AB</strain>
    </source>
</reference>
<dbReference type="HAMAP" id="MF_00113">
    <property type="entry name" value="QueA"/>
    <property type="match status" value="1"/>
</dbReference>